<evidence type="ECO:0000313" key="6">
    <source>
        <dbReference type="Proteomes" id="UP001549099"/>
    </source>
</evidence>
<comment type="caution">
    <text evidence="5">The sequence shown here is derived from an EMBL/GenBank/DDBJ whole genome shotgun (WGS) entry which is preliminary data.</text>
</comment>
<keyword evidence="2 5" id="KW-0067">ATP-binding</keyword>
<dbReference type="EMBL" id="JBEPLW010000042">
    <property type="protein sequence ID" value="MET3576956.1"/>
    <property type="molecule type" value="Genomic_DNA"/>
</dbReference>
<feature type="compositionally biased region" description="Basic residues" evidence="3">
    <location>
        <begin position="306"/>
        <end position="315"/>
    </location>
</feature>
<dbReference type="PANTHER" id="PTHR43158">
    <property type="entry name" value="SKFA PEPTIDE EXPORT ATP-BINDING PROTEIN SKFE"/>
    <property type="match status" value="1"/>
</dbReference>
<sequence length="315" mass="33884">MKRLEFDGTEKRFLGTSALRELTLTLEGDKIIGLLGRNGAGKTTAMKLAAGFLRPTAGSVRAFGEPAFNSLFASANTIYMSEDVRFPYTLSLGGILDELARAYPNFDRALAGRLADYFSLPSDSKHAALSKGMQNTFNLIAGLAARCPLTLLDEPLNGMDAAVRKDLTSVLLKEFIEAPRMIIVSGHQLQGLEELFEEIAILHKGRLLRHEEADSFKGQFKKVSGPASAVSAATERHTVILRRPSLPGMEEAIVELGPGMTLFAPAGTDLAVSALSLNDAYIAATGGTEGGIDRVYADPSGENKPQNRRHPANRP</sequence>
<proteinExistence type="predicted"/>
<evidence type="ECO:0000256" key="2">
    <source>
        <dbReference type="ARBA" id="ARBA00022840"/>
    </source>
</evidence>
<dbReference type="Proteomes" id="UP001549099">
    <property type="component" value="Unassembled WGS sequence"/>
</dbReference>
<accession>A0ABV2GF89</accession>
<evidence type="ECO:0000259" key="4">
    <source>
        <dbReference type="PROSITE" id="PS50893"/>
    </source>
</evidence>
<keyword evidence="6" id="KW-1185">Reference proteome</keyword>
<keyword evidence="1" id="KW-0547">Nucleotide-binding</keyword>
<dbReference type="InterPro" id="IPR027417">
    <property type="entry name" value="P-loop_NTPase"/>
</dbReference>
<gene>
    <name evidence="5" type="ORF">ABID49_002888</name>
</gene>
<dbReference type="SMART" id="SM00382">
    <property type="entry name" value="AAA"/>
    <property type="match status" value="1"/>
</dbReference>
<evidence type="ECO:0000256" key="1">
    <source>
        <dbReference type="ARBA" id="ARBA00022741"/>
    </source>
</evidence>
<dbReference type="Gene3D" id="3.40.50.300">
    <property type="entry name" value="P-loop containing nucleotide triphosphate hydrolases"/>
    <property type="match status" value="1"/>
</dbReference>
<protein>
    <submittedName>
        <fullName evidence="5">ABC-2 type transport system ATP-binding protein</fullName>
    </submittedName>
</protein>
<reference evidence="5 6" key="1">
    <citation type="submission" date="2024-06" db="EMBL/GenBank/DDBJ databases">
        <title>Genomic Encyclopedia of Type Strains, Phase IV (KMG-IV): sequencing the most valuable type-strain genomes for metagenomic binning, comparative biology and taxonomic classification.</title>
        <authorList>
            <person name="Goeker M."/>
        </authorList>
    </citation>
    <scope>NUCLEOTIDE SEQUENCE [LARGE SCALE GENOMIC DNA]</scope>
    <source>
        <strain evidence="5 6">DSM 26128</strain>
    </source>
</reference>
<feature type="domain" description="ABC transporter" evidence="4">
    <location>
        <begin position="4"/>
        <end position="229"/>
    </location>
</feature>
<organism evidence="5 6">
    <name type="scientific">Bhargavaea ullalensis</name>
    <dbReference type="NCBI Taxonomy" id="1265685"/>
    <lineage>
        <taxon>Bacteria</taxon>
        <taxon>Bacillati</taxon>
        <taxon>Bacillota</taxon>
        <taxon>Bacilli</taxon>
        <taxon>Bacillales</taxon>
        <taxon>Caryophanaceae</taxon>
        <taxon>Bhargavaea</taxon>
    </lineage>
</organism>
<dbReference type="PROSITE" id="PS50893">
    <property type="entry name" value="ABC_TRANSPORTER_2"/>
    <property type="match status" value="1"/>
</dbReference>
<dbReference type="GO" id="GO:0005524">
    <property type="term" value="F:ATP binding"/>
    <property type="evidence" value="ECO:0007669"/>
    <property type="project" value="UniProtKB-KW"/>
</dbReference>
<dbReference type="Pfam" id="PF00005">
    <property type="entry name" value="ABC_tran"/>
    <property type="match status" value="1"/>
</dbReference>
<dbReference type="InterPro" id="IPR003593">
    <property type="entry name" value="AAA+_ATPase"/>
</dbReference>
<dbReference type="PANTHER" id="PTHR43158:SF1">
    <property type="entry name" value="ABC TRANSPORTER, ATP-BINDING PROTEIN"/>
    <property type="match status" value="1"/>
</dbReference>
<dbReference type="InterPro" id="IPR003439">
    <property type="entry name" value="ABC_transporter-like_ATP-bd"/>
</dbReference>
<feature type="region of interest" description="Disordered" evidence="3">
    <location>
        <begin position="293"/>
        <end position="315"/>
    </location>
</feature>
<dbReference type="RefSeq" id="WP_354199475.1">
    <property type="nucleotide sequence ID" value="NZ_JBEPLW010000042.1"/>
</dbReference>
<evidence type="ECO:0000313" key="5">
    <source>
        <dbReference type="EMBL" id="MET3576956.1"/>
    </source>
</evidence>
<evidence type="ECO:0000256" key="3">
    <source>
        <dbReference type="SAM" id="MobiDB-lite"/>
    </source>
</evidence>
<dbReference type="SUPFAM" id="SSF52540">
    <property type="entry name" value="P-loop containing nucleoside triphosphate hydrolases"/>
    <property type="match status" value="1"/>
</dbReference>
<name>A0ABV2GF89_9BACL</name>